<dbReference type="PANTHER" id="PTHR24366:SF96">
    <property type="entry name" value="LEUCINE RICH REPEAT CONTAINING 53"/>
    <property type="match status" value="1"/>
</dbReference>
<feature type="compositionally biased region" description="Polar residues" evidence="3">
    <location>
        <begin position="477"/>
        <end position="487"/>
    </location>
</feature>
<comment type="caution">
    <text evidence="5">The sequence shown here is derived from an EMBL/GenBank/DDBJ whole genome shotgun (WGS) entry which is preliminary data.</text>
</comment>
<accession>A0ABD2QEM0</accession>
<dbReference type="InterPro" id="IPR001611">
    <property type="entry name" value="Leu-rich_rpt"/>
</dbReference>
<dbReference type="Pfam" id="PF13855">
    <property type="entry name" value="LRR_8"/>
    <property type="match status" value="2"/>
</dbReference>
<keyword evidence="4" id="KW-0732">Signal</keyword>
<name>A0ABD2QEM0_9PLAT</name>
<proteinExistence type="predicted"/>
<keyword evidence="2" id="KW-0677">Repeat</keyword>
<evidence type="ECO:0000256" key="4">
    <source>
        <dbReference type="SAM" id="SignalP"/>
    </source>
</evidence>
<dbReference type="InterPro" id="IPR032675">
    <property type="entry name" value="LRR_dom_sf"/>
</dbReference>
<dbReference type="SMART" id="SM00369">
    <property type="entry name" value="LRR_TYP"/>
    <property type="match status" value="4"/>
</dbReference>
<dbReference type="Gene3D" id="3.80.10.10">
    <property type="entry name" value="Ribonuclease Inhibitor"/>
    <property type="match status" value="2"/>
</dbReference>
<organism evidence="5 6">
    <name type="scientific">Cichlidogyrus casuarinus</name>
    <dbReference type="NCBI Taxonomy" id="1844966"/>
    <lineage>
        <taxon>Eukaryota</taxon>
        <taxon>Metazoa</taxon>
        <taxon>Spiralia</taxon>
        <taxon>Lophotrochozoa</taxon>
        <taxon>Platyhelminthes</taxon>
        <taxon>Monogenea</taxon>
        <taxon>Monopisthocotylea</taxon>
        <taxon>Dactylogyridea</taxon>
        <taxon>Ancyrocephalidae</taxon>
        <taxon>Cichlidogyrus</taxon>
    </lineage>
</organism>
<feature type="region of interest" description="Disordered" evidence="3">
    <location>
        <begin position="468"/>
        <end position="509"/>
    </location>
</feature>
<evidence type="ECO:0000256" key="3">
    <source>
        <dbReference type="SAM" id="MobiDB-lite"/>
    </source>
</evidence>
<dbReference type="PROSITE" id="PS51450">
    <property type="entry name" value="LRR"/>
    <property type="match status" value="2"/>
</dbReference>
<dbReference type="Proteomes" id="UP001626550">
    <property type="component" value="Unassembled WGS sequence"/>
</dbReference>
<reference evidence="5 6" key="1">
    <citation type="submission" date="2024-11" db="EMBL/GenBank/DDBJ databases">
        <title>Adaptive evolution of stress response genes in parasites aligns with host niche diversity.</title>
        <authorList>
            <person name="Hahn C."/>
            <person name="Resl P."/>
        </authorList>
    </citation>
    <scope>NUCLEOTIDE SEQUENCE [LARGE SCALE GENOMIC DNA]</scope>
    <source>
        <strain evidence="5">EGGRZ-B1_66</strain>
        <tissue evidence="5">Body</tissue>
    </source>
</reference>
<protein>
    <submittedName>
        <fullName evidence="5">SLIT and NTRK-like protein 1</fullName>
    </submittedName>
</protein>
<keyword evidence="6" id="KW-1185">Reference proteome</keyword>
<dbReference type="AlphaFoldDB" id="A0ABD2QEM0"/>
<feature type="chain" id="PRO_5044828005" evidence="4">
    <location>
        <begin position="20"/>
        <end position="612"/>
    </location>
</feature>
<dbReference type="EMBL" id="JBJKFK010000323">
    <property type="protein sequence ID" value="KAL3317833.1"/>
    <property type="molecule type" value="Genomic_DNA"/>
</dbReference>
<evidence type="ECO:0000256" key="2">
    <source>
        <dbReference type="ARBA" id="ARBA00022737"/>
    </source>
</evidence>
<dbReference type="SUPFAM" id="SSF52058">
    <property type="entry name" value="L domain-like"/>
    <property type="match status" value="1"/>
</dbReference>
<keyword evidence="1" id="KW-0433">Leucine-rich repeat</keyword>
<dbReference type="InterPro" id="IPR003591">
    <property type="entry name" value="Leu-rich_rpt_typical-subtyp"/>
</dbReference>
<evidence type="ECO:0000313" key="6">
    <source>
        <dbReference type="Proteomes" id="UP001626550"/>
    </source>
</evidence>
<sequence>MRGLLFTLAMLVLSQETRAEADYCSVCSGSCSQYQPSINCQGTRLVDRLPSQVSQNIEKIIFLDEELTTPHLSSSNFSAYPKSLLKFSVRNCKLSSLEPGTFRHFESIRHLDLTGNRLQLIPDDAFAGVEISYLVLDENPEIHFSVNAFRNSRIQKLSIKRSQLEELPYATFGQLFPSLRSLDLSFNRISLISSRFSADFGKLERLDLDSNLLNCVCSLKWLSYLFASHKSNTKVPLCFEPKAVKNRPISDLKEDAFFCELPRVQKIEVDLQQGSLRCEVSGSPRARAGWYKLSPSGEQRPVGTNFDWFSLYTMSQQPVSKREDLVCVADDVNGQAATKFSLFLPNNLPPSKSTTTTPKQATSQLDDEDQHANVFVKKKFTVMEMAGAIIGTFTVTLALFLCCCCARNTEYSKTCCFPDSRTQKTLRGAGELKYHKASDAAYSSDHLLSIDPRVPGTLQLLQTPMGGNRLFHGVPSSEESNLQQTSSGERRSNLSEQQLSPGAGSLRKRHMVSSPYEHIKGGQNPLMHYPEATYESPNVVAALQQMCLGPLPPIPTEGPPMNEASLMYQAQLQAMLVNTMSRGLPAGGYDLSLLQRQFQQQQMGTNQESGSS</sequence>
<evidence type="ECO:0000313" key="5">
    <source>
        <dbReference type="EMBL" id="KAL3317833.1"/>
    </source>
</evidence>
<feature type="signal peptide" evidence="4">
    <location>
        <begin position="1"/>
        <end position="19"/>
    </location>
</feature>
<evidence type="ECO:0000256" key="1">
    <source>
        <dbReference type="ARBA" id="ARBA00022614"/>
    </source>
</evidence>
<gene>
    <name evidence="5" type="primary">SLITRK1</name>
    <name evidence="5" type="ORF">Ciccas_003512</name>
</gene>
<dbReference type="PANTHER" id="PTHR24366">
    <property type="entry name" value="IG(IMMUNOGLOBULIN) AND LRR(LEUCINE RICH REPEAT) DOMAINS"/>
    <property type="match status" value="1"/>
</dbReference>